<feature type="non-terminal residue" evidence="6">
    <location>
        <position position="167"/>
    </location>
</feature>
<dbReference type="EC" id="4.2.1.47" evidence="3"/>
<evidence type="ECO:0000256" key="1">
    <source>
        <dbReference type="ARBA" id="ARBA00001937"/>
    </source>
</evidence>
<reference evidence="6" key="1">
    <citation type="submission" date="2021-03" db="EMBL/GenBank/DDBJ databases">
        <title>Streptomyces poriferae sp. nov., a novel marine sponge-derived Actinobacteria species with anti-MRSA activity.</title>
        <authorList>
            <person name="Sandoval-Powers M."/>
            <person name="Kralova S."/>
            <person name="Nguyen G.-S."/>
            <person name="Fawwal D."/>
            <person name="Degnes K."/>
            <person name="Klinkenberg G."/>
            <person name="Sletta H."/>
            <person name="Wentzel A."/>
            <person name="Liles M.R."/>
        </authorList>
    </citation>
    <scope>NUCLEOTIDE SEQUENCE</scope>
    <source>
        <strain evidence="6">DSM 41794</strain>
    </source>
</reference>
<dbReference type="EMBL" id="JAFLRJ010000672">
    <property type="protein sequence ID" value="MBO0517536.1"/>
    <property type="molecule type" value="Genomic_DNA"/>
</dbReference>
<evidence type="ECO:0000313" key="7">
    <source>
        <dbReference type="Proteomes" id="UP000664167"/>
    </source>
</evidence>
<dbReference type="Gene3D" id="3.40.50.720">
    <property type="entry name" value="NAD(P)-binding Rossmann-like Domain"/>
    <property type="match status" value="1"/>
</dbReference>
<dbReference type="PANTHER" id="PTHR43715">
    <property type="entry name" value="GDP-MANNOSE 4,6-DEHYDRATASE"/>
    <property type="match status" value="1"/>
</dbReference>
<evidence type="ECO:0000256" key="4">
    <source>
        <dbReference type="ARBA" id="ARBA00023239"/>
    </source>
</evidence>
<comment type="caution">
    <text evidence="6">The sequence shown here is derived from an EMBL/GenBank/DDBJ whole genome shotgun (WGS) entry which is preliminary data.</text>
</comment>
<comment type="cofactor">
    <cofactor evidence="1">
        <name>NADP(+)</name>
        <dbReference type="ChEBI" id="CHEBI:58349"/>
    </cofactor>
</comment>
<evidence type="ECO:0000259" key="5">
    <source>
        <dbReference type="Pfam" id="PF16363"/>
    </source>
</evidence>
<evidence type="ECO:0000256" key="3">
    <source>
        <dbReference type="ARBA" id="ARBA00011989"/>
    </source>
</evidence>
<name>A0A939FDX9_9ACTN</name>
<dbReference type="InterPro" id="IPR006368">
    <property type="entry name" value="GDP_Man_deHydtase"/>
</dbReference>
<dbReference type="SUPFAM" id="SSF51735">
    <property type="entry name" value="NAD(P)-binding Rossmann-fold domains"/>
    <property type="match status" value="1"/>
</dbReference>
<dbReference type="InterPro" id="IPR016040">
    <property type="entry name" value="NAD(P)-bd_dom"/>
</dbReference>
<dbReference type="InterPro" id="IPR036291">
    <property type="entry name" value="NAD(P)-bd_dom_sf"/>
</dbReference>
<dbReference type="PANTHER" id="PTHR43715:SF1">
    <property type="entry name" value="GDP-MANNOSE 4,6 DEHYDRATASE"/>
    <property type="match status" value="1"/>
</dbReference>
<evidence type="ECO:0000256" key="2">
    <source>
        <dbReference type="ARBA" id="ARBA00009263"/>
    </source>
</evidence>
<protein>
    <recommendedName>
        <fullName evidence="3">GDP-mannose 4,6-dehydratase</fullName>
        <ecNumber evidence="3">4.2.1.47</ecNumber>
    </recommendedName>
</protein>
<dbReference type="Pfam" id="PF16363">
    <property type="entry name" value="GDP_Man_Dehyd"/>
    <property type="match status" value="1"/>
</dbReference>
<organism evidence="6 7">
    <name type="scientific">Streptomyces beijiangensis</name>
    <dbReference type="NCBI Taxonomy" id="163361"/>
    <lineage>
        <taxon>Bacteria</taxon>
        <taxon>Bacillati</taxon>
        <taxon>Actinomycetota</taxon>
        <taxon>Actinomycetes</taxon>
        <taxon>Kitasatosporales</taxon>
        <taxon>Streptomycetaceae</taxon>
        <taxon>Streptomyces</taxon>
    </lineage>
</organism>
<feature type="domain" description="NAD(P)-binding" evidence="5">
    <location>
        <begin position="92"/>
        <end position="166"/>
    </location>
</feature>
<accession>A0A939FDX9</accession>
<dbReference type="GO" id="GO:0008446">
    <property type="term" value="F:GDP-mannose 4,6-dehydratase activity"/>
    <property type="evidence" value="ECO:0007669"/>
    <property type="project" value="UniProtKB-EC"/>
</dbReference>
<feature type="non-terminal residue" evidence="6">
    <location>
        <position position="1"/>
    </location>
</feature>
<keyword evidence="7" id="KW-1185">Reference proteome</keyword>
<dbReference type="AlphaFoldDB" id="A0A939FDX9"/>
<dbReference type="GO" id="GO:0042351">
    <property type="term" value="P:'de novo' GDP-L-fucose biosynthetic process"/>
    <property type="evidence" value="ECO:0007669"/>
    <property type="project" value="TreeGrafter"/>
</dbReference>
<sequence>RVGHDASQFRGEDGGPPVQIALRLGGVADQVGDLGRPQVPLVKTYMALPVQARVLEAEGEEVADAVAGAGGDHVVVGGGGLEHAPHRVHVLGRVSPVAAARIARGEQKFLHLGNLEARRDWGYAPEYVDAMWRMLQTPTADDYVVATGTSYSVRDFLTFCFEHAGLD</sequence>
<dbReference type="Proteomes" id="UP000664167">
    <property type="component" value="Unassembled WGS sequence"/>
</dbReference>
<evidence type="ECO:0000313" key="6">
    <source>
        <dbReference type="EMBL" id="MBO0517536.1"/>
    </source>
</evidence>
<gene>
    <name evidence="6" type="ORF">J0695_38160</name>
</gene>
<keyword evidence="4" id="KW-0456">Lyase</keyword>
<dbReference type="Gene3D" id="3.90.25.10">
    <property type="entry name" value="UDP-galactose 4-epimerase, domain 1"/>
    <property type="match status" value="1"/>
</dbReference>
<comment type="similarity">
    <text evidence="2">Belongs to the NAD(P)-dependent epimerase/dehydratase family. GDP-mannose 4,6-dehydratase subfamily.</text>
</comment>
<proteinExistence type="inferred from homology"/>